<comment type="caution">
    <text evidence="1">The sequence shown here is derived from an EMBL/GenBank/DDBJ whole genome shotgun (WGS) entry which is preliminary data.</text>
</comment>
<proteinExistence type="predicted"/>
<dbReference type="PANTHER" id="PTHR45913">
    <property type="entry name" value="EPM2A-INTERACTING PROTEIN 1"/>
    <property type="match status" value="1"/>
</dbReference>
<feature type="non-terminal residue" evidence="1">
    <location>
        <position position="149"/>
    </location>
</feature>
<keyword evidence="2" id="KW-1185">Reference proteome</keyword>
<reference evidence="1 2" key="1">
    <citation type="submission" date="2023-02" db="EMBL/GenBank/DDBJ databases">
        <title>LHISI_Scaffold_Assembly.</title>
        <authorList>
            <person name="Stuart O.P."/>
            <person name="Cleave R."/>
            <person name="Magrath M.J.L."/>
            <person name="Mikheyev A.S."/>
        </authorList>
    </citation>
    <scope>NUCLEOTIDE SEQUENCE [LARGE SCALE GENOMIC DNA]</scope>
    <source>
        <strain evidence="1">Daus_M_001</strain>
        <tissue evidence="1">Leg muscle</tissue>
    </source>
</reference>
<dbReference type="EMBL" id="JARBHB010000013">
    <property type="protein sequence ID" value="KAJ8869553.1"/>
    <property type="molecule type" value="Genomic_DNA"/>
</dbReference>
<evidence type="ECO:0000313" key="2">
    <source>
        <dbReference type="Proteomes" id="UP001159363"/>
    </source>
</evidence>
<accession>A0ABQ9GBA6</accession>
<organism evidence="1 2">
    <name type="scientific">Dryococelus australis</name>
    <dbReference type="NCBI Taxonomy" id="614101"/>
    <lineage>
        <taxon>Eukaryota</taxon>
        <taxon>Metazoa</taxon>
        <taxon>Ecdysozoa</taxon>
        <taxon>Arthropoda</taxon>
        <taxon>Hexapoda</taxon>
        <taxon>Insecta</taxon>
        <taxon>Pterygota</taxon>
        <taxon>Neoptera</taxon>
        <taxon>Polyneoptera</taxon>
        <taxon>Phasmatodea</taxon>
        <taxon>Verophasmatodea</taxon>
        <taxon>Anareolatae</taxon>
        <taxon>Phasmatidae</taxon>
        <taxon>Eurycanthinae</taxon>
        <taxon>Dryococelus</taxon>
    </lineage>
</organism>
<dbReference type="PANTHER" id="PTHR45913:SF5">
    <property type="entry name" value="GENERAL TRANSCRIPTION FACTOR II-I REPEAT DOMAIN-CONTAINING PROTEIN 2A-LIKE PROTEIN"/>
    <property type="match status" value="1"/>
</dbReference>
<sequence>MNLPSCNLVSCHLVSEPSQSSCFSLAADESTDISDIAPLSVFVRFFNGERLVEELFGLVPLYGRTTGEIIFNEISKLLATKTLMHRNLKQFLNDLDSEFKDVLLYNNERWLSKGQMLKRVWEFVDTSEKRDHFLNLLCNPNQLERLSFL</sequence>
<dbReference type="Proteomes" id="UP001159363">
    <property type="component" value="Chromosome 12"/>
</dbReference>
<protein>
    <submittedName>
        <fullName evidence="1">Uncharacterized protein</fullName>
    </submittedName>
</protein>
<gene>
    <name evidence="1" type="ORF">PR048_028544</name>
</gene>
<name>A0ABQ9GBA6_9NEOP</name>
<evidence type="ECO:0000313" key="1">
    <source>
        <dbReference type="EMBL" id="KAJ8869553.1"/>
    </source>
</evidence>